<evidence type="ECO:0000259" key="1">
    <source>
        <dbReference type="Pfam" id="PF08313"/>
    </source>
</evidence>
<dbReference type="GeneID" id="30032380"/>
<proteinExistence type="predicted"/>
<evidence type="ECO:0000313" key="2">
    <source>
        <dbReference type="EMBL" id="OBA23260.1"/>
    </source>
</evidence>
<gene>
    <name evidence="2" type="ORF">METBIDRAFT_9544</name>
</gene>
<keyword evidence="3" id="KW-1185">Reference proteome</keyword>
<dbReference type="Proteomes" id="UP000092555">
    <property type="component" value="Unassembled WGS sequence"/>
</dbReference>
<dbReference type="RefSeq" id="XP_018713741.1">
    <property type="nucleotide sequence ID" value="XM_018859405.1"/>
</dbReference>
<name>A0A1A0HGZ1_9ASCO</name>
<protein>
    <recommendedName>
        <fullName evidence="1">SCA7 domain-containing protein</fullName>
    </recommendedName>
</protein>
<feature type="domain" description="SCA7" evidence="1">
    <location>
        <begin position="65"/>
        <end position="107"/>
    </location>
</feature>
<organism evidence="2 3">
    <name type="scientific">Metschnikowia bicuspidata var. bicuspidata NRRL YB-4993</name>
    <dbReference type="NCBI Taxonomy" id="869754"/>
    <lineage>
        <taxon>Eukaryota</taxon>
        <taxon>Fungi</taxon>
        <taxon>Dikarya</taxon>
        <taxon>Ascomycota</taxon>
        <taxon>Saccharomycotina</taxon>
        <taxon>Pichiomycetes</taxon>
        <taxon>Metschnikowiaceae</taxon>
        <taxon>Metschnikowia</taxon>
    </lineage>
</organism>
<reference evidence="2 3" key="1">
    <citation type="submission" date="2016-05" db="EMBL/GenBank/DDBJ databases">
        <title>Comparative genomics of biotechnologically important yeasts.</title>
        <authorList>
            <consortium name="DOE Joint Genome Institute"/>
            <person name="Riley R."/>
            <person name="Haridas S."/>
            <person name="Wolfe K.H."/>
            <person name="Lopes M.R."/>
            <person name="Hittinger C.T."/>
            <person name="Goker M."/>
            <person name="Salamov A."/>
            <person name="Wisecaver J."/>
            <person name="Long T.M."/>
            <person name="Aerts A.L."/>
            <person name="Barry K."/>
            <person name="Choi C."/>
            <person name="Clum A."/>
            <person name="Coughlan A.Y."/>
            <person name="Deshpande S."/>
            <person name="Douglass A.P."/>
            <person name="Hanson S.J."/>
            <person name="Klenk H.-P."/>
            <person name="LaButti K."/>
            <person name="Lapidus A."/>
            <person name="Lindquist E."/>
            <person name="Lipzen A."/>
            <person name="Meier-kolthoff J.P."/>
            <person name="Ohm R.A."/>
            <person name="Otillar R.P."/>
            <person name="Pangilinan J."/>
            <person name="Peng Y."/>
            <person name="Rokas A."/>
            <person name="Rosa C.A."/>
            <person name="Scheuner C."/>
            <person name="Sibirny A.A."/>
            <person name="Slot J.C."/>
            <person name="Stielow J.B."/>
            <person name="Sun H."/>
            <person name="Kurtzman C.P."/>
            <person name="Blackwell M."/>
            <person name="Grigoriev I.V."/>
            <person name="Jeffries T.W."/>
        </authorList>
    </citation>
    <scope>NUCLEOTIDE SEQUENCE [LARGE SCALE GENOMIC DNA]</scope>
    <source>
        <strain evidence="2 3">NRRL YB-4993</strain>
    </source>
</reference>
<comment type="caution">
    <text evidence="2">The sequence shown here is derived from an EMBL/GenBank/DDBJ whole genome shotgun (WGS) entry which is preliminary data.</text>
</comment>
<dbReference type="InterPro" id="IPR013243">
    <property type="entry name" value="SCA7_dom"/>
</dbReference>
<dbReference type="EMBL" id="LXTC01000001">
    <property type="protein sequence ID" value="OBA23260.1"/>
    <property type="molecule type" value="Genomic_DNA"/>
</dbReference>
<dbReference type="Pfam" id="PF08313">
    <property type="entry name" value="SCA7"/>
    <property type="match status" value="1"/>
</dbReference>
<dbReference type="OrthoDB" id="4072710at2759"/>
<sequence length="246" mass="27912">MFCDLTPEPISSPPVILSPLRKLHRPGLILENTSSALPPVHSYDGFDAVCNLTPSQILSIQEDQTDYICGVQTNAHVCRNSFYCRRHLLEQRMEVRRSLPLKCLMEEELKNVAWFRKRRVLTKLYHDCKSYWHKHPSASTTPMTCSRTSCVQNESNVSSSPLCASVSSYNAPGTAARIEESTSSLLKKAFLKRLSRSADLHKDDIVSYLFYKLACYEEAGIDMRARELEARYSASENDLDIDQNGQ</sequence>
<dbReference type="AlphaFoldDB" id="A0A1A0HGZ1"/>
<evidence type="ECO:0000313" key="3">
    <source>
        <dbReference type="Proteomes" id="UP000092555"/>
    </source>
</evidence>
<accession>A0A1A0HGZ1</accession>